<dbReference type="EC" id="2.3.1.47" evidence="11"/>
<dbReference type="NCBIfam" id="TIGR00858">
    <property type="entry name" value="bioF"/>
    <property type="match status" value="1"/>
</dbReference>
<comment type="function">
    <text evidence="2 11">Catalyzes the decarboxylative condensation of pimeloyl-[acyl-carrier protein] and L-alanine to produce 8-amino-7-oxononanoate (AON), [acyl-carrier protein], and carbon dioxide.</text>
</comment>
<feature type="modified residue" description="N6-(pyridoxal phosphate)lysine" evidence="10">
    <location>
        <position position="238"/>
    </location>
</feature>
<dbReference type="GO" id="GO:0030170">
    <property type="term" value="F:pyridoxal phosphate binding"/>
    <property type="evidence" value="ECO:0007669"/>
    <property type="project" value="InterPro"/>
</dbReference>
<protein>
    <recommendedName>
        <fullName evidence="11">8-amino-7-ketopelargonate synthase</fullName>
        <ecNumber evidence="11">2.3.1.47</ecNumber>
    </recommendedName>
</protein>
<evidence type="ECO:0000256" key="5">
    <source>
        <dbReference type="ARBA" id="ARBA00011738"/>
    </source>
</evidence>
<keyword evidence="6 11" id="KW-0808">Transferase</keyword>
<dbReference type="InterPro" id="IPR001917">
    <property type="entry name" value="Aminotrans_II_pyridoxalP_BS"/>
</dbReference>
<dbReference type="UniPathway" id="UPA00078"/>
<comment type="cofactor">
    <cofactor evidence="1 10 11">
        <name>pyridoxal 5'-phosphate</name>
        <dbReference type="ChEBI" id="CHEBI:597326"/>
    </cofactor>
</comment>
<feature type="domain" description="Aminotransferase class I/classII large" evidence="12">
    <location>
        <begin position="39"/>
        <end position="380"/>
    </location>
</feature>
<dbReference type="CDD" id="cd06454">
    <property type="entry name" value="KBL_like"/>
    <property type="match status" value="1"/>
</dbReference>
<dbReference type="InterPro" id="IPR004839">
    <property type="entry name" value="Aminotransferase_I/II_large"/>
</dbReference>
<dbReference type="SUPFAM" id="SSF53383">
    <property type="entry name" value="PLP-dependent transferases"/>
    <property type="match status" value="1"/>
</dbReference>
<evidence type="ECO:0000256" key="7">
    <source>
        <dbReference type="ARBA" id="ARBA00022756"/>
    </source>
</evidence>
<evidence type="ECO:0000256" key="11">
    <source>
        <dbReference type="RuleBase" id="RU003693"/>
    </source>
</evidence>
<dbReference type="PANTHER" id="PTHR13693:SF100">
    <property type="entry name" value="8-AMINO-7-OXONONANOATE SYNTHASE"/>
    <property type="match status" value="1"/>
</dbReference>
<evidence type="ECO:0000256" key="6">
    <source>
        <dbReference type="ARBA" id="ARBA00022679"/>
    </source>
</evidence>
<evidence type="ECO:0000256" key="2">
    <source>
        <dbReference type="ARBA" id="ARBA00002513"/>
    </source>
</evidence>
<evidence type="ECO:0000313" key="14">
    <source>
        <dbReference type="Proteomes" id="UP000028123"/>
    </source>
</evidence>
<dbReference type="Pfam" id="PF00155">
    <property type="entry name" value="Aminotran_1_2"/>
    <property type="match status" value="1"/>
</dbReference>
<dbReference type="GO" id="GO:0008710">
    <property type="term" value="F:8-amino-7-oxononanoate synthase activity"/>
    <property type="evidence" value="ECO:0007669"/>
    <property type="project" value="UniProtKB-UniRule"/>
</dbReference>
<dbReference type="RefSeq" id="WP_036675864.1">
    <property type="nucleotide sequence ID" value="NZ_JNVM01000002.1"/>
</dbReference>
<keyword evidence="7" id="KW-0093">Biotin biosynthesis</keyword>
<dbReference type="InterPro" id="IPR015421">
    <property type="entry name" value="PyrdxlP-dep_Trfase_major"/>
</dbReference>
<dbReference type="Gene3D" id="3.40.640.10">
    <property type="entry name" value="Type I PLP-dependent aspartate aminotransferase-like (Major domain)"/>
    <property type="match status" value="1"/>
</dbReference>
<comment type="subunit">
    <text evidence="5 11">Homodimer.</text>
</comment>
<keyword evidence="8 10" id="KW-0663">Pyridoxal phosphate</keyword>
<dbReference type="Gene3D" id="3.90.1150.10">
    <property type="entry name" value="Aspartate Aminotransferase, domain 1"/>
    <property type="match status" value="1"/>
</dbReference>
<evidence type="ECO:0000259" key="12">
    <source>
        <dbReference type="Pfam" id="PF00155"/>
    </source>
</evidence>
<evidence type="ECO:0000256" key="10">
    <source>
        <dbReference type="PIRSR" id="PIRSR604723-51"/>
    </source>
</evidence>
<evidence type="ECO:0000256" key="8">
    <source>
        <dbReference type="ARBA" id="ARBA00022898"/>
    </source>
</evidence>
<dbReference type="Proteomes" id="UP000028123">
    <property type="component" value="Unassembled WGS sequence"/>
</dbReference>
<gene>
    <name evidence="13" type="ORF">ET33_14365</name>
</gene>
<sequence length="392" mass="42315">MKWIEDELQKLEDRSLNRSLQTSVSVPGRPGYVLRGQKTLLDLSSNDYLGLARHPAIVDAMTQALLAEGAGSGASRLITGNRPPYGRLEEALAAWQQSEAALVFANGYMANLGVIQVLAGRGDVVFSDRLNHASIVDGIGLSRAEHARYRHNDMEHLRRLLHKHRDARCKLIVTDAVFSMDGDEAPLAELVALKREYGAILMVDEAHSGGVYGTRGEGLCHALGLQNGVDVHVGTFSKAFGVYGAYVSGSRTLIRWLVNKARPVIYSTALPPSVIAGITEALNLVQTERRRRERLAASSRQFRSLLHKACFQVGLGDSPIVPVVVGDNATALRFSSALEAEGIAAVAVRPPTVPDGTARIRFSLSAAHTPDDLADAARRIEQVALRLGVLAP</sequence>
<proteinExistence type="inferred from homology"/>
<dbReference type="EMBL" id="JNVM01000002">
    <property type="protein sequence ID" value="KEQ27844.1"/>
    <property type="molecule type" value="Genomic_DNA"/>
</dbReference>
<evidence type="ECO:0000256" key="9">
    <source>
        <dbReference type="ARBA" id="ARBA00047715"/>
    </source>
</evidence>
<reference evidence="13 14" key="1">
    <citation type="submission" date="2014-06" db="EMBL/GenBank/DDBJ databases">
        <title>Draft genome sequence of Paenibacillus sp. MSt1.</title>
        <authorList>
            <person name="Aw Y.K."/>
            <person name="Ong K.S."/>
            <person name="Gan H.M."/>
            <person name="Lee S.M."/>
        </authorList>
    </citation>
    <scope>NUCLEOTIDE SEQUENCE [LARGE SCALE GENOMIC DNA]</scope>
    <source>
        <strain evidence="13 14">MSt1</strain>
    </source>
</reference>
<comment type="catalytic activity">
    <reaction evidence="9 11">
        <text>6-carboxyhexanoyl-[ACP] + L-alanine + H(+) = (8S)-8-amino-7-oxononanoate + holo-[ACP] + CO2</text>
        <dbReference type="Rhea" id="RHEA:42288"/>
        <dbReference type="Rhea" id="RHEA-COMP:9685"/>
        <dbReference type="Rhea" id="RHEA-COMP:9955"/>
        <dbReference type="ChEBI" id="CHEBI:15378"/>
        <dbReference type="ChEBI" id="CHEBI:16526"/>
        <dbReference type="ChEBI" id="CHEBI:57972"/>
        <dbReference type="ChEBI" id="CHEBI:64479"/>
        <dbReference type="ChEBI" id="CHEBI:78846"/>
        <dbReference type="ChEBI" id="CHEBI:149468"/>
        <dbReference type="EC" id="2.3.1.47"/>
    </reaction>
</comment>
<name>A0A081PAX1_9BACL</name>
<dbReference type="GO" id="GO:0009102">
    <property type="term" value="P:biotin biosynthetic process"/>
    <property type="evidence" value="ECO:0007669"/>
    <property type="project" value="UniProtKB-UniRule"/>
</dbReference>
<comment type="similarity">
    <text evidence="4 11">Belongs to the class-II pyridoxal-phosphate-dependent aminotransferase family. BioF subfamily.</text>
</comment>
<evidence type="ECO:0000313" key="13">
    <source>
        <dbReference type="EMBL" id="KEQ27844.1"/>
    </source>
</evidence>
<organism evidence="13 14">
    <name type="scientific">Paenibacillus tyrfis</name>
    <dbReference type="NCBI Taxonomy" id="1501230"/>
    <lineage>
        <taxon>Bacteria</taxon>
        <taxon>Bacillati</taxon>
        <taxon>Bacillota</taxon>
        <taxon>Bacilli</taxon>
        <taxon>Bacillales</taxon>
        <taxon>Paenibacillaceae</taxon>
        <taxon>Paenibacillus</taxon>
    </lineage>
</organism>
<dbReference type="PANTHER" id="PTHR13693">
    <property type="entry name" value="CLASS II AMINOTRANSFERASE/8-AMINO-7-OXONONANOATE SYNTHASE"/>
    <property type="match status" value="1"/>
</dbReference>
<keyword evidence="14" id="KW-1185">Reference proteome</keyword>
<dbReference type="InterPro" id="IPR050087">
    <property type="entry name" value="AON_synthase_class-II"/>
</dbReference>
<dbReference type="eggNOG" id="COG0156">
    <property type="taxonomic scope" value="Bacteria"/>
</dbReference>
<accession>A0A081PAX1</accession>
<dbReference type="AlphaFoldDB" id="A0A081PAX1"/>
<dbReference type="OrthoDB" id="9807157at2"/>
<comment type="pathway">
    <text evidence="3 11">Cofactor biosynthesis; biotin biosynthesis.</text>
</comment>
<dbReference type="InterPro" id="IPR015422">
    <property type="entry name" value="PyrdxlP-dep_Trfase_small"/>
</dbReference>
<dbReference type="PROSITE" id="PS00599">
    <property type="entry name" value="AA_TRANSFER_CLASS_2"/>
    <property type="match status" value="1"/>
</dbReference>
<evidence type="ECO:0000256" key="1">
    <source>
        <dbReference type="ARBA" id="ARBA00001933"/>
    </source>
</evidence>
<evidence type="ECO:0000256" key="4">
    <source>
        <dbReference type="ARBA" id="ARBA00010008"/>
    </source>
</evidence>
<dbReference type="InterPro" id="IPR004723">
    <property type="entry name" value="AONS_Archaea/Proteobacteria"/>
</dbReference>
<evidence type="ECO:0000256" key="3">
    <source>
        <dbReference type="ARBA" id="ARBA00004746"/>
    </source>
</evidence>
<dbReference type="InterPro" id="IPR015424">
    <property type="entry name" value="PyrdxlP-dep_Trfase"/>
</dbReference>
<comment type="caution">
    <text evidence="13">The sequence shown here is derived from an EMBL/GenBank/DDBJ whole genome shotgun (WGS) entry which is preliminary data.</text>
</comment>